<keyword evidence="2" id="KW-1185">Reference proteome</keyword>
<comment type="caution">
    <text evidence="1">The sequence shown here is derived from an EMBL/GenBank/DDBJ whole genome shotgun (WGS) entry which is preliminary data.</text>
</comment>
<reference evidence="1 2" key="1">
    <citation type="journal article" date="2013" name="Curr. Biol.">
        <title>The Genome of the Foraminiferan Reticulomyxa filosa.</title>
        <authorList>
            <person name="Glockner G."/>
            <person name="Hulsmann N."/>
            <person name="Schleicher M."/>
            <person name="Noegel A.A."/>
            <person name="Eichinger L."/>
            <person name="Gallinger C."/>
            <person name="Pawlowski J."/>
            <person name="Sierra R."/>
            <person name="Euteneuer U."/>
            <person name="Pillet L."/>
            <person name="Moustafa A."/>
            <person name="Platzer M."/>
            <person name="Groth M."/>
            <person name="Szafranski K."/>
            <person name="Schliwa M."/>
        </authorList>
    </citation>
    <scope>NUCLEOTIDE SEQUENCE [LARGE SCALE GENOMIC DNA]</scope>
</reference>
<proteinExistence type="predicted"/>
<protein>
    <recommendedName>
        <fullName evidence="3">Kelch motif family protein</fullName>
    </recommendedName>
</protein>
<name>X6NWH1_RETFI</name>
<dbReference type="Gene3D" id="2.120.10.80">
    <property type="entry name" value="Kelch-type beta propeller"/>
    <property type="match status" value="2"/>
</dbReference>
<dbReference type="InterPro" id="IPR011043">
    <property type="entry name" value="Gal_Oxase/kelch_b-propeller"/>
</dbReference>
<dbReference type="Proteomes" id="UP000023152">
    <property type="component" value="Unassembled WGS sequence"/>
</dbReference>
<accession>X6NWH1</accession>
<gene>
    <name evidence="1" type="ORF">RFI_06460</name>
</gene>
<dbReference type="AlphaFoldDB" id="X6NWH1"/>
<dbReference type="InterPro" id="IPR015915">
    <property type="entry name" value="Kelch-typ_b-propeller"/>
</dbReference>
<organism evidence="1 2">
    <name type="scientific">Reticulomyxa filosa</name>
    <dbReference type="NCBI Taxonomy" id="46433"/>
    <lineage>
        <taxon>Eukaryota</taxon>
        <taxon>Sar</taxon>
        <taxon>Rhizaria</taxon>
        <taxon>Retaria</taxon>
        <taxon>Foraminifera</taxon>
        <taxon>Monothalamids</taxon>
        <taxon>Reticulomyxidae</taxon>
        <taxon>Reticulomyxa</taxon>
    </lineage>
</organism>
<sequence>MINQNITPTHFQALEDLPIPLALSQCVLHENELIICGGVHKRDCYSYHTRKNEYKFICKYPSDVKLVGHCVVKLEDNKNDSNETTLLSFGGYYKHTLIMKYVSVWSNAKSKKASNRNQWIPLTNNHKRPVQIGKDEKEKKANYQGVRAVIGGSNNNLLFITYFPKNISVFDLNLFQFIKHDTLPTEIEILFHCFVLKCGMMKTEERSKSRKKRMCEMLLFCKKTGLSIEYNEDNNTFQFRQIPVCDEIAPFNEYAYVCINNIILFFDGWNCKSDDESVVSKLVHNYSIQENKWTTFQNTLPNLLHNCVAVLSDDNTYVHIIGGWNDKGMPVSTHMKAEVSKW</sequence>
<evidence type="ECO:0000313" key="1">
    <source>
        <dbReference type="EMBL" id="ETO30660.1"/>
    </source>
</evidence>
<evidence type="ECO:0008006" key="3">
    <source>
        <dbReference type="Google" id="ProtNLM"/>
    </source>
</evidence>
<evidence type="ECO:0000313" key="2">
    <source>
        <dbReference type="Proteomes" id="UP000023152"/>
    </source>
</evidence>
<dbReference type="EMBL" id="ASPP01005374">
    <property type="protein sequence ID" value="ETO30660.1"/>
    <property type="molecule type" value="Genomic_DNA"/>
</dbReference>
<dbReference type="SUPFAM" id="SSF50965">
    <property type="entry name" value="Galactose oxidase, central domain"/>
    <property type="match status" value="1"/>
</dbReference>